<evidence type="ECO:0008006" key="3">
    <source>
        <dbReference type="Google" id="ProtNLM"/>
    </source>
</evidence>
<dbReference type="EMBL" id="JAPUFD010000009">
    <property type="protein sequence ID" value="MDI1489522.1"/>
    <property type="molecule type" value="Genomic_DNA"/>
</dbReference>
<dbReference type="AlphaFoldDB" id="A0AA43QN39"/>
<evidence type="ECO:0000313" key="1">
    <source>
        <dbReference type="EMBL" id="MDI1489522.1"/>
    </source>
</evidence>
<proteinExistence type="predicted"/>
<evidence type="ECO:0000313" key="2">
    <source>
        <dbReference type="Proteomes" id="UP001161017"/>
    </source>
</evidence>
<organism evidence="1 2">
    <name type="scientific">Ramalina farinacea</name>
    <dbReference type="NCBI Taxonomy" id="258253"/>
    <lineage>
        <taxon>Eukaryota</taxon>
        <taxon>Fungi</taxon>
        <taxon>Dikarya</taxon>
        <taxon>Ascomycota</taxon>
        <taxon>Pezizomycotina</taxon>
        <taxon>Lecanoromycetes</taxon>
        <taxon>OSLEUM clade</taxon>
        <taxon>Lecanoromycetidae</taxon>
        <taxon>Lecanorales</taxon>
        <taxon>Lecanorineae</taxon>
        <taxon>Ramalinaceae</taxon>
        <taxon>Ramalina</taxon>
    </lineage>
</organism>
<gene>
    <name evidence="1" type="ORF">OHK93_008801</name>
</gene>
<sequence length="447" mass="51179">MSRMAVGLLRNGRNAVESAPPSSCASLDGMPIEIKRMIFDYLAPCDEYTAIRDLCQLRLANKSFAETLAPRVFRTFTLDGCQKFLKERIDWQSHTHNDSELRLIRYLGTYAHFMKAQKMLLTDDTAVKVMARSFRRLPNIQAVDIFTGTSNVGAAKLTRSFEALSARELDNSGMNTLKSLFQALNKAPVTVRRLAFITDTMLCTNEYNGSHCDLIYSSVAKMRRKKVDFGLGEEAACWTDNSPIHALPSSLARWLTSSLLSSLRDFRLYLDSRNLWTWRLEKQFGKGIDGDLYLRLNRFFRNAGNLERLEFGLNCDCYDRDSDISGFNERAPTSTFDIGAALKDAYPTRLKHVELRNCQPERLDHVLQLFRGCTDVLEVVYIEECFDAEYDALCEILRRLKKHQLPRLKRFDLFDDVFRESYVAGPYLQGLEANDPLTEAAEKAVRR</sequence>
<reference evidence="1" key="1">
    <citation type="journal article" date="2023" name="Genome Biol. Evol.">
        <title>First Whole Genome Sequence and Flow Cytometry Genome Size Data for the Lichen-Forming Fungus Ramalina farinacea (Ascomycota).</title>
        <authorList>
            <person name="Llewellyn T."/>
            <person name="Mian S."/>
            <person name="Hill R."/>
            <person name="Leitch I.J."/>
            <person name="Gaya E."/>
        </authorList>
    </citation>
    <scope>NUCLEOTIDE SEQUENCE</scope>
    <source>
        <strain evidence="1">LIQ254RAFAR</strain>
    </source>
</reference>
<accession>A0AA43QN39</accession>
<comment type="caution">
    <text evidence="1">The sequence shown here is derived from an EMBL/GenBank/DDBJ whole genome shotgun (WGS) entry which is preliminary data.</text>
</comment>
<protein>
    <recommendedName>
        <fullName evidence="3">F-box domain-containing protein</fullName>
    </recommendedName>
</protein>
<keyword evidence="2" id="KW-1185">Reference proteome</keyword>
<name>A0AA43QN39_9LECA</name>
<dbReference type="Proteomes" id="UP001161017">
    <property type="component" value="Unassembled WGS sequence"/>
</dbReference>